<dbReference type="InterPro" id="IPR005074">
    <property type="entry name" value="Peptidase_C39"/>
</dbReference>
<keyword evidence="3" id="KW-1185">Reference proteome</keyword>
<name>A0ABS3B8Y1_9XANT</name>
<dbReference type="Pfam" id="PF03412">
    <property type="entry name" value="Peptidase_C39"/>
    <property type="match status" value="1"/>
</dbReference>
<evidence type="ECO:0000313" key="3">
    <source>
        <dbReference type="Proteomes" id="UP000695802"/>
    </source>
</evidence>
<organism evidence="2 3">
    <name type="scientific">Xanthomonas bonasiae</name>
    <dbReference type="NCBI Taxonomy" id="2810351"/>
    <lineage>
        <taxon>Bacteria</taxon>
        <taxon>Pseudomonadati</taxon>
        <taxon>Pseudomonadota</taxon>
        <taxon>Gammaproteobacteria</taxon>
        <taxon>Lysobacterales</taxon>
        <taxon>Lysobacteraceae</taxon>
        <taxon>Xanthomonas</taxon>
    </lineage>
</organism>
<reference evidence="2 3" key="1">
    <citation type="submission" date="2021-02" db="EMBL/GenBank/DDBJ databases">
        <title>Taxonomically Unique Crown Gall-Associated Xanthomonas Stains Have Deficiency in Virulence Repertories.</title>
        <authorList>
            <person name="Mafakheri H."/>
            <person name="Taghavi S.M."/>
            <person name="Dimkic I."/>
            <person name="Nemanja K."/>
            <person name="Osdaghi E."/>
        </authorList>
    </citation>
    <scope>NUCLEOTIDE SEQUENCE [LARGE SCALE GENOMIC DNA]</scope>
    <source>
        <strain evidence="2 3">FX4</strain>
    </source>
</reference>
<protein>
    <submittedName>
        <fullName evidence="2">Type I secretion system permease/ATPase</fullName>
    </submittedName>
</protein>
<sequence>MLLAQFHGIAADASQLAHEFGRSGEAFDEVTLLLAARKLGLKAKISRMPAGRLSMANFPALAWGATGEAFLIARIQGDQALIHDLAERRP</sequence>
<accession>A0ABS3B8Y1</accession>
<gene>
    <name evidence="2" type="ORF">JR064_22975</name>
</gene>
<evidence type="ECO:0000313" key="2">
    <source>
        <dbReference type="EMBL" id="MBN6105012.1"/>
    </source>
</evidence>
<dbReference type="Proteomes" id="UP000695802">
    <property type="component" value="Unassembled WGS sequence"/>
</dbReference>
<feature type="domain" description="Peptidase C39" evidence="1">
    <location>
        <begin position="3"/>
        <end position="87"/>
    </location>
</feature>
<feature type="non-terminal residue" evidence="2">
    <location>
        <position position="90"/>
    </location>
</feature>
<dbReference type="Gene3D" id="3.90.70.10">
    <property type="entry name" value="Cysteine proteinases"/>
    <property type="match status" value="1"/>
</dbReference>
<evidence type="ECO:0000259" key="1">
    <source>
        <dbReference type="Pfam" id="PF03412"/>
    </source>
</evidence>
<dbReference type="EMBL" id="JAFIWB010000077">
    <property type="protein sequence ID" value="MBN6105012.1"/>
    <property type="molecule type" value="Genomic_DNA"/>
</dbReference>
<comment type="caution">
    <text evidence="2">The sequence shown here is derived from an EMBL/GenBank/DDBJ whole genome shotgun (WGS) entry which is preliminary data.</text>
</comment>
<proteinExistence type="predicted"/>